<feature type="region of interest" description="Disordered" evidence="2">
    <location>
        <begin position="73"/>
        <end position="97"/>
    </location>
</feature>
<proteinExistence type="predicted"/>
<organism evidence="4">
    <name type="scientific">Chlamydomonas euryale</name>
    <dbReference type="NCBI Taxonomy" id="1486919"/>
    <lineage>
        <taxon>Eukaryota</taxon>
        <taxon>Viridiplantae</taxon>
        <taxon>Chlorophyta</taxon>
        <taxon>core chlorophytes</taxon>
        <taxon>Chlorophyceae</taxon>
        <taxon>CS clade</taxon>
        <taxon>Chlamydomonadales</taxon>
        <taxon>Chlamydomonadaceae</taxon>
        <taxon>Chlamydomonas</taxon>
    </lineage>
</organism>
<keyword evidence="1" id="KW-0175">Coiled coil</keyword>
<feature type="coiled-coil region" evidence="1">
    <location>
        <begin position="224"/>
        <end position="279"/>
    </location>
</feature>
<dbReference type="PROSITE" id="PS50105">
    <property type="entry name" value="SAM_DOMAIN"/>
    <property type="match status" value="1"/>
</dbReference>
<evidence type="ECO:0000259" key="3">
    <source>
        <dbReference type="PROSITE" id="PS50105"/>
    </source>
</evidence>
<dbReference type="SUPFAM" id="SSF47769">
    <property type="entry name" value="SAM/Pointed domain"/>
    <property type="match status" value="1"/>
</dbReference>
<evidence type="ECO:0000256" key="2">
    <source>
        <dbReference type="SAM" id="MobiDB-lite"/>
    </source>
</evidence>
<name>A0A7R9VQZ5_9CHLO</name>
<gene>
    <name evidence="4" type="ORF">CEUR00632_LOCUS16882</name>
</gene>
<reference evidence="4" key="1">
    <citation type="submission" date="2021-01" db="EMBL/GenBank/DDBJ databases">
        <authorList>
            <person name="Corre E."/>
            <person name="Pelletier E."/>
            <person name="Niang G."/>
            <person name="Scheremetjew M."/>
            <person name="Finn R."/>
            <person name="Kale V."/>
            <person name="Holt S."/>
            <person name="Cochrane G."/>
            <person name="Meng A."/>
            <person name="Brown T."/>
            <person name="Cohen L."/>
        </authorList>
    </citation>
    <scope>NUCLEOTIDE SEQUENCE</scope>
    <source>
        <strain evidence="4">CCMP219</strain>
    </source>
</reference>
<dbReference type="Gene3D" id="1.10.150.50">
    <property type="entry name" value="Transcription Factor, Ets-1"/>
    <property type="match status" value="1"/>
</dbReference>
<dbReference type="InterPro" id="IPR001660">
    <property type="entry name" value="SAM"/>
</dbReference>
<feature type="domain" description="SAM" evidence="3">
    <location>
        <begin position="10"/>
        <end position="62"/>
    </location>
</feature>
<dbReference type="PANTHER" id="PTHR21974">
    <property type="entry name" value="RE15880P"/>
    <property type="match status" value="1"/>
</dbReference>
<evidence type="ECO:0000256" key="1">
    <source>
        <dbReference type="SAM" id="Coils"/>
    </source>
</evidence>
<sequence>MAEHKPAELWNNDEVCAYLDRIGLSADVPAFRDNEVVGSDLASLTDDELKTDLGISKLHARRIKRYLEDGGASYAPSSDASAEPASEPLPPTTGNVPLTSAVAALDAPDLGNLRVQSGTFQRWPVAAEAPATGVPVPEQSVATCDPGIVAKYKETTELIRRLDGEQVATRAPAVRHQIDGLKSRIKTENEKLQTLLKSQAKTSALAEKLIDDKWVPGKFMFKAMGKSEDKRNEAQQAAQEVDRQVAAVGKVLEDLNRVLATKTAEMQKLTGDIARLNEAKAWEVTILPQVFQGSNGDDRENQLEKEVDGMIAPLTTARQYMSSYTQAYQLIKTGRKMLDDSMQNLTQAVGLANLDVVGNIARPLRRHGPMETMGDVMRNQRARAGCELANKACDVLLKVYAIIPDVPKIKVEEVKALRGMGLMSIMFDNMLMDLAVRKKIMAAQQ</sequence>
<dbReference type="SMART" id="SM00454">
    <property type="entry name" value="SAM"/>
    <property type="match status" value="1"/>
</dbReference>
<evidence type="ECO:0000313" key="4">
    <source>
        <dbReference type="EMBL" id="CAD8303053.1"/>
    </source>
</evidence>
<feature type="compositionally biased region" description="Low complexity" evidence="2">
    <location>
        <begin position="73"/>
        <end position="86"/>
    </location>
</feature>
<dbReference type="PANTHER" id="PTHR21974:SF2">
    <property type="entry name" value="RE15880P"/>
    <property type="match status" value="1"/>
</dbReference>
<accession>A0A7R9VQZ5</accession>
<dbReference type="Pfam" id="PF07647">
    <property type="entry name" value="SAM_2"/>
    <property type="match status" value="1"/>
</dbReference>
<dbReference type="AlphaFoldDB" id="A0A7R9VQZ5"/>
<dbReference type="InterPro" id="IPR013761">
    <property type="entry name" value="SAM/pointed_sf"/>
</dbReference>
<dbReference type="EMBL" id="HBEC01036359">
    <property type="protein sequence ID" value="CAD8303053.1"/>
    <property type="molecule type" value="Transcribed_RNA"/>
</dbReference>
<protein>
    <recommendedName>
        <fullName evidence="3">SAM domain-containing protein</fullName>
    </recommendedName>
</protein>